<dbReference type="InterPro" id="IPR035439">
    <property type="entry name" value="UPF0145_dom_sf"/>
</dbReference>
<comment type="caution">
    <text evidence="2">The sequence shown here is derived from an EMBL/GenBank/DDBJ whole genome shotgun (WGS) entry which is preliminary data.</text>
</comment>
<protein>
    <submittedName>
        <fullName evidence="2">Uncharacterized protein</fullName>
    </submittedName>
</protein>
<organism evidence="2 3">
    <name type="scientific">Apiosordaria backusii</name>
    <dbReference type="NCBI Taxonomy" id="314023"/>
    <lineage>
        <taxon>Eukaryota</taxon>
        <taxon>Fungi</taxon>
        <taxon>Dikarya</taxon>
        <taxon>Ascomycota</taxon>
        <taxon>Pezizomycotina</taxon>
        <taxon>Sordariomycetes</taxon>
        <taxon>Sordariomycetidae</taxon>
        <taxon>Sordariales</taxon>
        <taxon>Lasiosphaeriaceae</taxon>
        <taxon>Apiosordaria</taxon>
    </lineage>
</organism>
<dbReference type="Proteomes" id="UP001172159">
    <property type="component" value="Unassembled WGS sequence"/>
</dbReference>
<gene>
    <name evidence="2" type="ORF">B0T21DRAFT_370014</name>
</gene>
<name>A0AA40B772_9PEZI</name>
<proteinExistence type="inferred from homology"/>
<keyword evidence="3" id="KW-1185">Reference proteome</keyword>
<dbReference type="SUPFAM" id="SSF117782">
    <property type="entry name" value="YbjQ-like"/>
    <property type="match status" value="1"/>
</dbReference>
<comment type="similarity">
    <text evidence="1">Belongs to the UPF0145 family.</text>
</comment>
<dbReference type="InterPro" id="IPR002765">
    <property type="entry name" value="UPF0145_YbjQ-like"/>
</dbReference>
<dbReference type="EMBL" id="JAUKTV010000009">
    <property type="protein sequence ID" value="KAK0728954.1"/>
    <property type="molecule type" value="Genomic_DNA"/>
</dbReference>
<evidence type="ECO:0000256" key="1">
    <source>
        <dbReference type="ARBA" id="ARBA00010751"/>
    </source>
</evidence>
<evidence type="ECO:0000313" key="3">
    <source>
        <dbReference type="Proteomes" id="UP001172159"/>
    </source>
</evidence>
<accession>A0AA40B772</accession>
<dbReference type="Gene3D" id="3.30.110.70">
    <property type="entry name" value="Hypothetical protein apc22750. Chain B"/>
    <property type="match status" value="1"/>
</dbReference>
<reference evidence="2" key="1">
    <citation type="submission" date="2023-06" db="EMBL/GenBank/DDBJ databases">
        <title>Genome-scale phylogeny and comparative genomics of the fungal order Sordariales.</title>
        <authorList>
            <consortium name="Lawrence Berkeley National Laboratory"/>
            <person name="Hensen N."/>
            <person name="Bonometti L."/>
            <person name="Westerberg I."/>
            <person name="Brannstrom I.O."/>
            <person name="Guillou S."/>
            <person name="Cros-Aarteil S."/>
            <person name="Calhoun S."/>
            <person name="Haridas S."/>
            <person name="Kuo A."/>
            <person name="Mondo S."/>
            <person name="Pangilinan J."/>
            <person name="Riley R."/>
            <person name="Labutti K."/>
            <person name="Andreopoulos B."/>
            <person name="Lipzen A."/>
            <person name="Chen C."/>
            <person name="Yanf M."/>
            <person name="Daum C."/>
            <person name="Ng V."/>
            <person name="Clum A."/>
            <person name="Steindorff A."/>
            <person name="Ohm R."/>
            <person name="Martin F."/>
            <person name="Silar P."/>
            <person name="Natvig D."/>
            <person name="Lalanne C."/>
            <person name="Gautier V."/>
            <person name="Ament-Velasquez S.L."/>
            <person name="Kruys A."/>
            <person name="Hutchinson M.I."/>
            <person name="Powell A.J."/>
            <person name="Barry K."/>
            <person name="Miller A.N."/>
            <person name="Grigoriev I.V."/>
            <person name="Debuchy R."/>
            <person name="Gladieux P."/>
            <person name="Thoren M.H."/>
            <person name="Johannesson H."/>
        </authorList>
    </citation>
    <scope>NUCLEOTIDE SEQUENCE</scope>
    <source>
        <strain evidence="2">CBS 540.89</strain>
    </source>
</reference>
<dbReference type="AlphaFoldDB" id="A0AA40B772"/>
<dbReference type="PANTHER" id="PTHR34068:SF2">
    <property type="entry name" value="UPF0145 PROTEIN SCO3412"/>
    <property type="match status" value="1"/>
</dbReference>
<evidence type="ECO:0000313" key="2">
    <source>
        <dbReference type="EMBL" id="KAK0728954.1"/>
    </source>
</evidence>
<sequence>MRLKPCHGDGISDSHAVGLAWNVPVVPVAASSGQDLEVYIRADSPLLEEFSCVVTYPDLPFKISVDLINPNHMKNFKKMSSSTNPQNQQAEIPASIQDLHCFTETNGVITTTMFDVPGYRVVKVLGAVYGITVRSRNWAAGMSMVLKSVVGGELKWFTSLLYSARNDAISRIVAETQSRGGNAVIALRFDAGELGGFAQVCAYGTAAVIEKVDPSAETHPQLIPTS</sequence>
<dbReference type="HAMAP" id="MF_00338">
    <property type="entry name" value="UPF0145"/>
    <property type="match status" value="1"/>
</dbReference>
<dbReference type="PANTHER" id="PTHR34068">
    <property type="entry name" value="UPF0145 PROTEIN YBJQ"/>
    <property type="match status" value="1"/>
</dbReference>
<dbReference type="Pfam" id="PF01906">
    <property type="entry name" value="YbjQ_1"/>
    <property type="match status" value="1"/>
</dbReference>